<evidence type="ECO:0000313" key="3">
    <source>
        <dbReference type="Proteomes" id="UP000324705"/>
    </source>
</evidence>
<accession>A0A9R1S9X9</accession>
<dbReference type="Proteomes" id="UP000324705">
    <property type="component" value="Chromosome 3B"/>
</dbReference>
<gene>
    <name evidence="2" type="ORF">TRITD_3Bv1G269180</name>
</gene>
<sequence>MRNQDPLPLTRPRVAPLGQLGRPPTLARRRPLPSFLQTLPPPETAAGKPARRRGRWRRGLPLLPHAQGMVCRGGGPGQGGQRCFLRRTAATGARLGTSACLGGEAPVDGSRGGRISSVGPPPDLIRPAPTPPSSPSPVRSQLRCDSARRIRRLAVFWRWGSWDRGKPLAAGGGHNDDDAAASNYFLEASLRYPTPHQSAPASR</sequence>
<proteinExistence type="predicted"/>
<organism evidence="2 3">
    <name type="scientific">Triticum turgidum subsp. durum</name>
    <name type="common">Durum wheat</name>
    <name type="synonym">Triticum durum</name>
    <dbReference type="NCBI Taxonomy" id="4567"/>
    <lineage>
        <taxon>Eukaryota</taxon>
        <taxon>Viridiplantae</taxon>
        <taxon>Streptophyta</taxon>
        <taxon>Embryophyta</taxon>
        <taxon>Tracheophyta</taxon>
        <taxon>Spermatophyta</taxon>
        <taxon>Magnoliopsida</taxon>
        <taxon>Liliopsida</taxon>
        <taxon>Poales</taxon>
        <taxon>Poaceae</taxon>
        <taxon>BOP clade</taxon>
        <taxon>Pooideae</taxon>
        <taxon>Triticodae</taxon>
        <taxon>Triticeae</taxon>
        <taxon>Triticinae</taxon>
        <taxon>Triticum</taxon>
    </lineage>
</organism>
<feature type="region of interest" description="Disordered" evidence="1">
    <location>
        <begin position="100"/>
        <end position="143"/>
    </location>
</feature>
<evidence type="ECO:0000256" key="1">
    <source>
        <dbReference type="SAM" id="MobiDB-lite"/>
    </source>
</evidence>
<keyword evidence="3" id="KW-1185">Reference proteome</keyword>
<feature type="compositionally biased region" description="Pro residues" evidence="1">
    <location>
        <begin position="119"/>
        <end position="135"/>
    </location>
</feature>
<evidence type="ECO:0000313" key="2">
    <source>
        <dbReference type="EMBL" id="VAH85702.1"/>
    </source>
</evidence>
<dbReference type="AlphaFoldDB" id="A0A9R1S9X9"/>
<protein>
    <submittedName>
        <fullName evidence="2">Uncharacterized protein</fullName>
    </submittedName>
</protein>
<dbReference type="EMBL" id="LT934116">
    <property type="protein sequence ID" value="VAH85702.1"/>
    <property type="molecule type" value="Genomic_DNA"/>
</dbReference>
<name>A0A9R1S9X9_TRITD</name>
<reference evidence="2 3" key="1">
    <citation type="submission" date="2017-09" db="EMBL/GenBank/DDBJ databases">
        <authorList>
            <consortium name="International Durum Wheat Genome Sequencing Consortium (IDWGSC)"/>
            <person name="Milanesi L."/>
        </authorList>
    </citation>
    <scope>NUCLEOTIDE SEQUENCE [LARGE SCALE GENOMIC DNA]</scope>
    <source>
        <strain evidence="3">cv. Svevo</strain>
    </source>
</reference>
<feature type="region of interest" description="Disordered" evidence="1">
    <location>
        <begin position="1"/>
        <end position="55"/>
    </location>
</feature>
<dbReference type="Gramene" id="TRITD3Bv1G269180.1">
    <property type="protein sequence ID" value="TRITD3Bv1G269180.1"/>
    <property type="gene ID" value="TRITD3Bv1G269180"/>
</dbReference>